<evidence type="ECO:0000313" key="1">
    <source>
        <dbReference type="EMBL" id="AWV48883.1"/>
    </source>
</evidence>
<reference evidence="2" key="3">
    <citation type="submission" date="1998-03" db="EMBL/GenBank/DDBJ databases">
        <authorList>
            <person name="Murphy L."/>
            <person name="Harris D."/>
        </authorList>
    </citation>
    <scope>NUCLEOTIDE SEQUENCE</scope>
</reference>
<evidence type="ECO:0000313" key="2">
    <source>
        <dbReference type="EMBL" id="CAA17946.1"/>
    </source>
</evidence>
<proteinExistence type="predicted"/>
<name>O53122_MYCLR</name>
<organism evidence="2">
    <name type="scientific">Mycobacterium leprae</name>
    <dbReference type="NCBI Taxonomy" id="1769"/>
    <lineage>
        <taxon>Bacteria</taxon>
        <taxon>Bacillati</taxon>
        <taxon>Actinomycetota</taxon>
        <taxon>Actinomycetes</taxon>
        <taxon>Mycobacteriales</taxon>
        <taxon>Mycobacteriaceae</taxon>
        <taxon>Mycobacterium</taxon>
    </lineage>
</organism>
<dbReference type="RefSeq" id="WP_049769932.1">
    <property type="nucleotide sequence ID" value="NZ_CP029543.1"/>
</dbReference>
<evidence type="ECO:0000313" key="3">
    <source>
        <dbReference type="Proteomes" id="UP000249682"/>
    </source>
</evidence>
<dbReference type="Proteomes" id="UP000249682">
    <property type="component" value="Chromosome"/>
</dbReference>
<reference evidence="2" key="1">
    <citation type="journal article" date="1993" name="Mol. Microbiol.">
        <title>Use of an ordered cosmid library to deduce the genomic organization of Mycobacterium leprae.</title>
        <authorList>
            <person name="Eiglmeier K."/>
            <person name="Honore N."/>
            <person name="Woods S.A."/>
            <person name="Caudron B."/>
            <person name="Cole S.T."/>
        </authorList>
    </citation>
    <scope>NUCLEOTIDE SEQUENCE</scope>
</reference>
<protein>
    <submittedName>
        <fullName evidence="2">Uncharacterized protein MLCB1913.14</fullName>
    </submittedName>
</protein>
<sequence length="189" mass="20175">MTNSDDLSVVLTTSEHVAAALEIFGRRPKRTSGAHFTTMGNRTGELLAVNMVLAICKPEYVPVLWRSVLVLTDARFNCNTIKATTHVVAHLVVVNGAVVRWIGMNAGGNVVGSGNCSSATIGRALRLILLIVGGGIPTKFDKSTLDTHSTAPRTKRLTRGRRIASNIDVQHPAVIDAEAPQSVSKVHFG</sequence>
<gene>
    <name evidence="2" type="primary">MLCB1913.14</name>
    <name evidence="1" type="ORF">DIJ64_14780</name>
</gene>
<dbReference type="AlphaFoldDB" id="O53122"/>
<dbReference type="EMBL" id="AL022118">
    <property type="protein sequence ID" value="CAA17946.1"/>
    <property type="molecule type" value="Genomic_DNA"/>
</dbReference>
<reference evidence="1 3" key="4">
    <citation type="submission" date="2018-05" db="EMBL/GenBank/DDBJ databases">
        <title>Evolution of small genomes with special reference to Mycobacterium leprae.</title>
        <authorList>
            <person name="Mohanty P.S."/>
            <person name="Bansal A.K."/>
            <person name="Gupta U.D."/>
            <person name="Naaz F."/>
            <person name="Dwivedi V.D."/>
            <person name="Singh H."/>
            <person name="Gupta G."/>
            <person name="Sharma S."/>
            <person name="Arora M."/>
        </authorList>
    </citation>
    <scope>NUCLEOTIDE SEQUENCE [LARGE SCALE GENOMIC DNA]</scope>
    <source>
        <strain evidence="1 3">MRHRU-235-G</strain>
    </source>
</reference>
<accession>O53122</accession>
<reference evidence="2" key="2">
    <citation type="submission" date="1998-03" db="EMBL/GenBank/DDBJ databases">
        <authorList>
            <person name="Parkhill J."/>
            <person name="Barrell B.G."/>
            <person name="Rajandream M.A."/>
        </authorList>
    </citation>
    <scope>NUCLEOTIDE SEQUENCE</scope>
</reference>
<dbReference type="EMBL" id="CP029543">
    <property type="protein sequence ID" value="AWV48883.1"/>
    <property type="molecule type" value="Genomic_DNA"/>
</dbReference>